<feature type="chain" id="PRO_5010281122" evidence="1">
    <location>
        <begin position="24"/>
        <end position="114"/>
    </location>
</feature>
<dbReference type="RefSeq" id="XP_016494900.1">
    <property type="nucleotide sequence ID" value="XM_016639414.1"/>
</dbReference>
<keyword evidence="1" id="KW-0732">Signal</keyword>
<evidence type="ECO:0000313" key="2">
    <source>
        <dbReference type="RefSeq" id="XP_016494900.1"/>
    </source>
</evidence>
<reference evidence="2" key="1">
    <citation type="submission" date="2025-08" db="UniProtKB">
        <authorList>
            <consortium name="RefSeq"/>
        </authorList>
    </citation>
    <scope>IDENTIFICATION</scope>
</reference>
<protein>
    <submittedName>
        <fullName evidence="2">Uncharacterized protein</fullName>
    </submittedName>
</protein>
<proteinExistence type="predicted"/>
<sequence>MTTLSRGLVIFMVIVAAIQFCSHRQVTADAAAVTATGTISREEPCSTEAKAQIEECLNYETGDMDKCCPILHKVIDNSCPCWVHAKIADRQLAILYFTYCDIVHPLCSSAHEAI</sequence>
<dbReference type="KEGG" id="nta:107814083"/>
<gene>
    <name evidence="2" type="primary">LOC107814083</name>
</gene>
<name>A0A1S4C167_TOBAC</name>
<dbReference type="PaxDb" id="4097-A0A1S4C167"/>
<dbReference type="AlphaFoldDB" id="A0A1S4C167"/>
<evidence type="ECO:0000256" key="1">
    <source>
        <dbReference type="SAM" id="SignalP"/>
    </source>
</evidence>
<organism evidence="2">
    <name type="scientific">Nicotiana tabacum</name>
    <name type="common">Common tobacco</name>
    <dbReference type="NCBI Taxonomy" id="4097"/>
    <lineage>
        <taxon>Eukaryota</taxon>
        <taxon>Viridiplantae</taxon>
        <taxon>Streptophyta</taxon>
        <taxon>Embryophyta</taxon>
        <taxon>Tracheophyta</taxon>
        <taxon>Spermatophyta</taxon>
        <taxon>Magnoliopsida</taxon>
        <taxon>eudicotyledons</taxon>
        <taxon>Gunneridae</taxon>
        <taxon>Pentapetalae</taxon>
        <taxon>asterids</taxon>
        <taxon>lamiids</taxon>
        <taxon>Solanales</taxon>
        <taxon>Solanaceae</taxon>
        <taxon>Nicotianoideae</taxon>
        <taxon>Nicotianeae</taxon>
        <taxon>Nicotiana</taxon>
    </lineage>
</organism>
<dbReference type="OrthoDB" id="1304250at2759"/>
<accession>A0A1S4C167</accession>
<dbReference type="OMA" id="CPCWVHA"/>
<feature type="signal peptide" evidence="1">
    <location>
        <begin position="1"/>
        <end position="23"/>
    </location>
</feature>